<accession>A0A852X3A9</accession>
<dbReference type="RefSeq" id="WP_179462393.1">
    <property type="nucleotide sequence ID" value="NZ_JACBZX010000001.1"/>
</dbReference>
<evidence type="ECO:0000256" key="1">
    <source>
        <dbReference type="SAM" id="Phobius"/>
    </source>
</evidence>
<sequence length="159" mass="16793">MSTDQGGPRQVQIAATLMRVGAGFSLLGAVAAPLLLGRSRELAEQAFEETGASYTASDVDNAVSVGAVYAVVMGLLAVLLWLVLAHFVTRGRAWARFASTALFVIGLISYGLTLLQAPTLVALLLDGAALLVGAIALIYLWHPATRPWFHPFASQEARS</sequence>
<evidence type="ECO:0000313" key="3">
    <source>
        <dbReference type="Proteomes" id="UP000592181"/>
    </source>
</evidence>
<keyword evidence="1" id="KW-0812">Transmembrane</keyword>
<protein>
    <recommendedName>
        <fullName evidence="4">DUF2127 domain-containing protein</fullName>
    </recommendedName>
</protein>
<keyword evidence="1" id="KW-1133">Transmembrane helix</keyword>
<proteinExistence type="predicted"/>
<keyword evidence="1" id="KW-0472">Membrane</keyword>
<feature type="transmembrane region" description="Helical" evidence="1">
    <location>
        <begin position="67"/>
        <end position="87"/>
    </location>
</feature>
<comment type="caution">
    <text evidence="2">The sequence shown here is derived from an EMBL/GenBank/DDBJ whole genome shotgun (WGS) entry which is preliminary data.</text>
</comment>
<keyword evidence="3" id="KW-1185">Reference proteome</keyword>
<feature type="transmembrane region" description="Helical" evidence="1">
    <location>
        <begin position="120"/>
        <end position="141"/>
    </location>
</feature>
<dbReference type="EMBL" id="JACBZX010000001">
    <property type="protein sequence ID" value="NYG36957.1"/>
    <property type="molecule type" value="Genomic_DNA"/>
</dbReference>
<dbReference type="Proteomes" id="UP000592181">
    <property type="component" value="Unassembled WGS sequence"/>
</dbReference>
<feature type="transmembrane region" description="Helical" evidence="1">
    <location>
        <begin position="12"/>
        <end position="36"/>
    </location>
</feature>
<gene>
    <name evidence="2" type="ORF">BJY28_001426</name>
</gene>
<organism evidence="2 3">
    <name type="scientific">Janibacter alkaliphilus</name>
    <dbReference type="NCBI Taxonomy" id="1069963"/>
    <lineage>
        <taxon>Bacteria</taxon>
        <taxon>Bacillati</taxon>
        <taxon>Actinomycetota</taxon>
        <taxon>Actinomycetes</taxon>
        <taxon>Micrococcales</taxon>
        <taxon>Intrasporangiaceae</taxon>
        <taxon>Janibacter</taxon>
    </lineage>
</organism>
<evidence type="ECO:0000313" key="2">
    <source>
        <dbReference type="EMBL" id="NYG36957.1"/>
    </source>
</evidence>
<feature type="transmembrane region" description="Helical" evidence="1">
    <location>
        <begin position="94"/>
        <end position="114"/>
    </location>
</feature>
<name>A0A852X3A9_9MICO</name>
<evidence type="ECO:0008006" key="4">
    <source>
        <dbReference type="Google" id="ProtNLM"/>
    </source>
</evidence>
<reference evidence="2 3" key="1">
    <citation type="submission" date="2020-07" db="EMBL/GenBank/DDBJ databases">
        <title>Sequencing the genomes of 1000 actinobacteria strains.</title>
        <authorList>
            <person name="Klenk H.-P."/>
        </authorList>
    </citation>
    <scope>NUCLEOTIDE SEQUENCE [LARGE SCALE GENOMIC DNA]</scope>
    <source>
        <strain evidence="2 3">DSM 24723</strain>
    </source>
</reference>
<dbReference type="AlphaFoldDB" id="A0A852X3A9"/>